<comment type="caution">
    <text evidence="1">The sequence shown here is derived from an EMBL/GenBank/DDBJ whole genome shotgun (WGS) entry which is preliminary data.</text>
</comment>
<evidence type="ECO:0000313" key="1">
    <source>
        <dbReference type="EMBL" id="MCZ3844116.1"/>
    </source>
</evidence>
<evidence type="ECO:0000313" key="2">
    <source>
        <dbReference type="Proteomes" id="UP001213015"/>
    </source>
</evidence>
<dbReference type="EMBL" id="JAKHLF010000001">
    <property type="protein sequence ID" value="MCZ3844116.1"/>
    <property type="molecule type" value="Genomic_DNA"/>
</dbReference>
<accession>A0AAP3M355</accession>
<name>A0AAP3M355_9LACO</name>
<gene>
    <name evidence="1" type="ORF">L2422_01075</name>
</gene>
<proteinExistence type="predicted"/>
<dbReference type="RefSeq" id="WP_265669098.1">
    <property type="nucleotide sequence ID" value="NZ_JAKHKO010000001.1"/>
</dbReference>
<dbReference type="Proteomes" id="UP001213015">
    <property type="component" value="Unassembled WGS sequence"/>
</dbReference>
<sequence length="73" mass="8725">MFELYKNGELITTIESPEEFILKQCLYEGLDKFIKIYSFPKAEDFIEYVFDNSWCLEEACMDLIESVYEVKEC</sequence>
<dbReference type="AlphaFoldDB" id="A0AAP3M355"/>
<organism evidence="1 2">
    <name type="scientific">Lactobacillus mulieris</name>
    <dbReference type="NCBI Taxonomy" id="2508708"/>
    <lineage>
        <taxon>Bacteria</taxon>
        <taxon>Bacillati</taxon>
        <taxon>Bacillota</taxon>
        <taxon>Bacilli</taxon>
        <taxon>Lactobacillales</taxon>
        <taxon>Lactobacillaceae</taxon>
        <taxon>Lactobacillus</taxon>
    </lineage>
</organism>
<protein>
    <submittedName>
        <fullName evidence="1">Uncharacterized protein</fullName>
    </submittedName>
</protein>
<reference evidence="1" key="1">
    <citation type="submission" date="2022-01" db="EMBL/GenBank/DDBJ databases">
        <title>VMRC isolate genome collection.</title>
        <authorList>
            <person name="France M."/>
            <person name="Rutt L."/>
            <person name="Humphrys M."/>
            <person name="Ravel J."/>
        </authorList>
    </citation>
    <scope>NUCLEOTIDE SEQUENCE</scope>
    <source>
        <strain evidence="1">C0127B5</strain>
    </source>
</reference>